<dbReference type="SUPFAM" id="SSF47769">
    <property type="entry name" value="SAM/Pointed domain"/>
    <property type="match status" value="1"/>
</dbReference>
<feature type="compositionally biased region" description="Polar residues" evidence="1">
    <location>
        <begin position="840"/>
        <end position="851"/>
    </location>
</feature>
<feature type="region of interest" description="Disordered" evidence="1">
    <location>
        <begin position="1689"/>
        <end position="1714"/>
    </location>
</feature>
<feature type="compositionally biased region" description="Polar residues" evidence="1">
    <location>
        <begin position="1334"/>
        <end position="1347"/>
    </location>
</feature>
<dbReference type="EMBL" id="JAVYJV010000011">
    <property type="protein sequence ID" value="KAK4359600.1"/>
    <property type="molecule type" value="Genomic_DNA"/>
</dbReference>
<feature type="compositionally biased region" description="Low complexity" evidence="1">
    <location>
        <begin position="538"/>
        <end position="553"/>
    </location>
</feature>
<keyword evidence="4" id="KW-1185">Reference proteome</keyword>
<accession>A0AAE1RX92</accession>
<feature type="region of interest" description="Disordered" evidence="1">
    <location>
        <begin position="924"/>
        <end position="954"/>
    </location>
</feature>
<name>A0AAE1RX92_9SOLA</name>
<evidence type="ECO:0000313" key="3">
    <source>
        <dbReference type="EMBL" id="KAK4359600.1"/>
    </source>
</evidence>
<feature type="compositionally biased region" description="Polar residues" evidence="1">
    <location>
        <begin position="1177"/>
        <end position="1191"/>
    </location>
</feature>
<feature type="region of interest" description="Disordered" evidence="1">
    <location>
        <begin position="1298"/>
        <end position="1347"/>
    </location>
</feature>
<evidence type="ECO:0000256" key="1">
    <source>
        <dbReference type="SAM" id="MobiDB-lite"/>
    </source>
</evidence>
<sequence length="1860" mass="203518">MPGNDVGDRVHNFFAQDSLSQEQHHSTVVDGNWPAHSNNLWAGSQRQIGVLTSNTKNYNLQNSDSGKGPSGYPFTSEHGLNNMQSTPRPEFGKGQSQNQQTNLNGYMYGNQFYQTRQDEIKFPAIDTGYDQRSLASGGLSPYASHQGVGPEQQTRVPVRSEPSETPASFDLFGGQQMNRQQSNMLQSLQRQQSGHSDMQQVQLMLKMQELQRQHQLQQLDTRQQNTLNQVSTLSKVASGGHPPALVHDTTNSGALNYPWSSDLGNTNWLKCGSPIIQGCSNGLNPTNIGQAQHLMSLIPLSADQSLYGVPVSGSRGSVNPFSQGLTDKPTTQPMPTFDSSFPVDQYAGLQDQASGQDGTFIPRQRSPGDNLFGHAPIQSLTNAVNMENPQQANTMQRSSTFQDLCGRQGLAVPSENSQEKTGPHASSSQNEVGLDPTEERILFGSEDNIWSAFGKSPNMNGESGNPFDGEGLNNGLSSIQSGTWSALMHSAVAETSSSDLGVQEEWTGLNFHRTEIPSGTQNLMYNSGRHKTSSAEENLPPNSSLNSVSVQPSDGTNMNNNYSNVQGHRLPYEPGQSLRANSSQRLVQSSEEGNKWLNSGPQKKPAAEVSQMMLGSSSNREISMKKISGPLTSDLGGARQLWDKTAGWSDVGSAVPSGDAALRVSSENSSNCSQDDKRKKFIQDEVVHRGVMWNSNSGHNSAGDVEHVGSSIANHQVNSKVFNLQNSASVPNSSTIRGGEETSQLQNNYHSDYWRNTDSFVKSTVSEGLEVLQRHVTKDNQVLHRGISDAEAKMQETQSSDKRNSNDSYRSNLLSHSAAANMRENILSDASDSRCLPTGKQKSSDQAGQKNSWAHKFQYHPMGNMNEGLDPSYDRKEPNHSLSMLQNANHGQSEVFGQVRKSQEELEKGQPYDIMRDGKGFTEVHSQSSFHSGGPSMPGPFNRSDLYSPNKAAQTSPNMLQLLQKVDQSSVRGSMTQLSNSEQKVSSEMPEAENSDGSVGHLQRSQSSTSQGFGLQLGPPSQRVSIQIHSLSSQNAQAVRSSHSHAAEEIGGKSRGRMRPHQGQSLPPAEHSLEELRNNRSGVPGSTYNDTSSYTMPGKFSSAFDSTSGFPYLRSPLQNPPVVRATGQLSTNQSLNVSFDKHGPSSAEKGDSRRGPGSGQSVQASIPEGTADDRQENPSISAGKSHLSNANGPHERHSANQVSSKEPGSVSQPLSMSGIAQQGASSKMFANMWTNFPPQQPLFVAQSTKESSHIHQSHQLNNMESALSAAERQDDQDANKGWKFTSELGTSTANILGSVEGEEERVKESPSRQVPFQNIEPVQMSDSQDREPVNNLSEGSPANSASMQRDIEAFGRSLKPNSFLHPNYSLLNQMEVMKNVETDPSEKPLKRMRVSDSNTGVQQILSADSRILSFSGQENIQRSLSSQQGGNVTPQDVLASHHNDAQSSSHNNNTNPFKPEHTKISPQMAPSWFNQYGTFQNAQMLQMYEAHRAASMKTTDQPFTLGNSSNGLQAFDSIPTNADRSNLGKSSFASPAAIEDFSSPQTLPLNVGQHHQLLKPKKRKRITSELIPWGKEVSLDSWSNQTISSGLMIFVNLSMCSLAETEWAKSTNSLVEKVEEDIDLIEHGPRRRKVKRRLIFTTQLMQQLFRPPPSAILFSDANSEYENVAYVISILALGDACSMVSCSNGDSNAPHTSKEPLHDKNKRSERNENHTFAKAVEELTVRARRVESDFSRLDKRASILDVIVEGQDIDKFSVIYRFAKFHGRVQSDGVDTSSSSDARSHKPLVQRYVTALPMPKNLPSMVESVDSFPQALGLEKHAITFQAEEVDMDALVHMTDEDLKTMGIPMISTSCMFYAI</sequence>
<feature type="compositionally biased region" description="Polar residues" evidence="1">
    <location>
        <begin position="1022"/>
        <end position="1041"/>
    </location>
</feature>
<feature type="compositionally biased region" description="Basic and acidic residues" evidence="1">
    <location>
        <begin position="1696"/>
        <end position="1714"/>
    </location>
</feature>
<feature type="region of interest" description="Disordered" evidence="1">
    <location>
        <begin position="518"/>
        <end position="619"/>
    </location>
</feature>
<feature type="region of interest" description="Disordered" evidence="1">
    <location>
        <begin position="136"/>
        <end position="164"/>
    </location>
</feature>
<feature type="compositionally biased region" description="Polar residues" evidence="1">
    <location>
        <begin position="56"/>
        <end position="65"/>
    </location>
</feature>
<feature type="region of interest" description="Disordered" evidence="1">
    <location>
        <begin position="1135"/>
        <end position="1221"/>
    </location>
</feature>
<dbReference type="PROSITE" id="PS50105">
    <property type="entry name" value="SAM_DOMAIN"/>
    <property type="match status" value="1"/>
</dbReference>
<feature type="region of interest" description="Disordered" evidence="1">
    <location>
        <begin position="1421"/>
        <end position="1462"/>
    </location>
</feature>
<feature type="compositionally biased region" description="Polar residues" evidence="1">
    <location>
        <begin position="1199"/>
        <end position="1221"/>
    </location>
</feature>
<feature type="compositionally biased region" description="Polar residues" evidence="1">
    <location>
        <begin position="1003"/>
        <end position="1013"/>
    </location>
</feature>
<reference evidence="3" key="1">
    <citation type="submission" date="2023-12" db="EMBL/GenBank/DDBJ databases">
        <title>Genome assembly of Anisodus tanguticus.</title>
        <authorList>
            <person name="Wang Y.-J."/>
        </authorList>
    </citation>
    <scope>NUCLEOTIDE SEQUENCE</scope>
    <source>
        <strain evidence="3">KB-2021</strain>
        <tissue evidence="3">Leaf</tissue>
    </source>
</reference>
<feature type="compositionally biased region" description="Polar residues" evidence="1">
    <location>
        <begin position="578"/>
        <end position="601"/>
    </location>
</feature>
<feature type="compositionally biased region" description="Basic and acidic residues" evidence="1">
    <location>
        <begin position="1139"/>
        <end position="1154"/>
    </location>
</feature>
<feature type="region of interest" description="Disordered" evidence="1">
    <location>
        <begin position="790"/>
        <end position="809"/>
    </location>
</feature>
<comment type="caution">
    <text evidence="3">The sequence shown here is derived from an EMBL/GenBank/DDBJ whole genome shotgun (WGS) entry which is preliminary data.</text>
</comment>
<feature type="compositionally biased region" description="Polar residues" evidence="1">
    <location>
        <begin position="1421"/>
        <end position="1434"/>
    </location>
</feature>
<feature type="region of interest" description="Disordered" evidence="1">
    <location>
        <begin position="967"/>
        <end position="1068"/>
    </location>
</feature>
<dbReference type="InterPro" id="IPR013761">
    <property type="entry name" value="SAM/pointed_sf"/>
</dbReference>
<dbReference type="PANTHER" id="PTHR31267">
    <property type="entry name" value="DENTIN SIALOPHOSPHOPROTEIN-LIKE PROTEIN"/>
    <property type="match status" value="1"/>
</dbReference>
<dbReference type="Proteomes" id="UP001291623">
    <property type="component" value="Unassembled WGS sequence"/>
</dbReference>
<dbReference type="CDD" id="cd09487">
    <property type="entry name" value="SAM_superfamily"/>
    <property type="match status" value="1"/>
</dbReference>
<feature type="compositionally biased region" description="Polar residues" evidence="1">
    <location>
        <begin position="78"/>
        <end position="87"/>
    </location>
</feature>
<feature type="region of interest" description="Disordered" evidence="1">
    <location>
        <begin position="831"/>
        <end position="851"/>
    </location>
</feature>
<feature type="compositionally biased region" description="Polar residues" evidence="1">
    <location>
        <begin position="554"/>
        <end position="566"/>
    </location>
</feature>
<feature type="compositionally biased region" description="Polar residues" evidence="1">
    <location>
        <begin position="945"/>
        <end position="954"/>
    </location>
</feature>
<feature type="compositionally biased region" description="Polar residues" evidence="1">
    <location>
        <begin position="967"/>
        <end position="986"/>
    </location>
</feature>
<evidence type="ECO:0000313" key="4">
    <source>
        <dbReference type="Proteomes" id="UP001291623"/>
    </source>
</evidence>
<feature type="compositionally biased region" description="Polar residues" evidence="1">
    <location>
        <begin position="1445"/>
        <end position="1456"/>
    </location>
</feature>
<feature type="region of interest" description="Disordered" evidence="1">
    <location>
        <begin position="453"/>
        <end position="474"/>
    </location>
</feature>
<dbReference type="Pfam" id="PF00536">
    <property type="entry name" value="SAM_1"/>
    <property type="match status" value="1"/>
</dbReference>
<dbReference type="InterPro" id="IPR001660">
    <property type="entry name" value="SAM"/>
</dbReference>
<feature type="region of interest" description="Disordered" evidence="1">
    <location>
        <begin position="412"/>
        <end position="434"/>
    </location>
</feature>
<dbReference type="Gene3D" id="1.10.150.50">
    <property type="entry name" value="Transcription Factor, Ets-1"/>
    <property type="match status" value="1"/>
</dbReference>
<evidence type="ECO:0000259" key="2">
    <source>
        <dbReference type="PROSITE" id="PS50105"/>
    </source>
</evidence>
<proteinExistence type="predicted"/>
<organism evidence="3 4">
    <name type="scientific">Anisodus tanguticus</name>
    <dbReference type="NCBI Taxonomy" id="243964"/>
    <lineage>
        <taxon>Eukaryota</taxon>
        <taxon>Viridiplantae</taxon>
        <taxon>Streptophyta</taxon>
        <taxon>Embryophyta</taxon>
        <taxon>Tracheophyta</taxon>
        <taxon>Spermatophyta</taxon>
        <taxon>Magnoliopsida</taxon>
        <taxon>eudicotyledons</taxon>
        <taxon>Gunneridae</taxon>
        <taxon>Pentapetalae</taxon>
        <taxon>asterids</taxon>
        <taxon>lamiids</taxon>
        <taxon>Solanales</taxon>
        <taxon>Solanaceae</taxon>
        <taxon>Solanoideae</taxon>
        <taxon>Hyoscyameae</taxon>
        <taxon>Anisodus</taxon>
    </lineage>
</organism>
<feature type="domain" description="SAM" evidence="2">
    <location>
        <begin position="1804"/>
        <end position="1848"/>
    </location>
</feature>
<dbReference type="PANTHER" id="PTHR31267:SF6">
    <property type="match status" value="1"/>
</dbReference>
<feature type="region of interest" description="Disordered" evidence="1">
    <location>
        <begin position="658"/>
        <end position="677"/>
    </location>
</feature>
<protein>
    <recommendedName>
        <fullName evidence="2">SAM domain-containing protein</fullName>
    </recommendedName>
</protein>
<feature type="region of interest" description="Disordered" evidence="1">
    <location>
        <begin position="56"/>
        <end position="100"/>
    </location>
</feature>
<gene>
    <name evidence="3" type="ORF">RND71_021829</name>
</gene>
<feature type="compositionally biased region" description="Basic and acidic residues" evidence="1">
    <location>
        <begin position="790"/>
        <end position="805"/>
    </location>
</feature>